<dbReference type="Proteomes" id="UP001199916">
    <property type="component" value="Unassembled WGS sequence"/>
</dbReference>
<organism evidence="1 2">
    <name type="scientific">Paenibacillus profundus</name>
    <dbReference type="NCBI Taxonomy" id="1173085"/>
    <lineage>
        <taxon>Bacteria</taxon>
        <taxon>Bacillati</taxon>
        <taxon>Bacillota</taxon>
        <taxon>Bacilli</taxon>
        <taxon>Bacillales</taxon>
        <taxon>Paenibacillaceae</taxon>
        <taxon>Paenibacillus</taxon>
    </lineage>
</organism>
<gene>
    <name evidence="1" type="ORF">LQV63_30490</name>
</gene>
<name>A0ABS8YP26_9BACL</name>
<dbReference type="EMBL" id="JAJNBZ010000058">
    <property type="protein sequence ID" value="MCE5173561.1"/>
    <property type="molecule type" value="Genomic_DNA"/>
</dbReference>
<evidence type="ECO:0000313" key="2">
    <source>
        <dbReference type="Proteomes" id="UP001199916"/>
    </source>
</evidence>
<dbReference type="RefSeq" id="WP_233699483.1">
    <property type="nucleotide sequence ID" value="NZ_JAJNBZ010000058.1"/>
</dbReference>
<reference evidence="1 2" key="1">
    <citation type="submission" date="2021-11" db="EMBL/GenBank/DDBJ databases">
        <title>Draft genome sequence of Paenibacillus profundus YoMME, a new Gram-positive bacteria with exoelectrogenic properties.</title>
        <authorList>
            <person name="Hubenova Y."/>
            <person name="Hubenova E."/>
            <person name="Manasiev Y."/>
            <person name="Peykov S."/>
            <person name="Mitov M."/>
        </authorList>
    </citation>
    <scope>NUCLEOTIDE SEQUENCE [LARGE SCALE GENOMIC DNA]</scope>
    <source>
        <strain evidence="1 2">YoMME</strain>
    </source>
</reference>
<sequence>MFRMYLQHKNNFDKLTIEEKEYDDDLDDETSIISDICKYLHQTKNIEFIVSGFGSELWPVDCNFDLPLIIEELPEIIQNFNKNEYNFRLGFYEQGVMREIGFREEGGKMQLECKSLIPGWLPSPSHIVMEKSDVKKMLEELFENFIAYSKKVCPELLNEKLFRDWIYLNNISYMLE</sequence>
<protein>
    <submittedName>
        <fullName evidence="1">Uncharacterized protein</fullName>
    </submittedName>
</protein>
<keyword evidence="2" id="KW-1185">Reference proteome</keyword>
<accession>A0ABS8YP26</accession>
<evidence type="ECO:0000313" key="1">
    <source>
        <dbReference type="EMBL" id="MCE5173561.1"/>
    </source>
</evidence>
<proteinExistence type="predicted"/>
<comment type="caution">
    <text evidence="1">The sequence shown here is derived from an EMBL/GenBank/DDBJ whole genome shotgun (WGS) entry which is preliminary data.</text>
</comment>